<dbReference type="Pfam" id="PF01557">
    <property type="entry name" value="FAA_hydrolase"/>
    <property type="match status" value="1"/>
</dbReference>
<evidence type="ECO:0000313" key="3">
    <source>
        <dbReference type="EMBL" id="BDG10234.1"/>
    </source>
</evidence>
<accession>A0ABN6NAK0</accession>
<protein>
    <submittedName>
        <fullName evidence="3">Fumarylacetoacetate hydrolase</fullName>
    </submittedName>
</protein>
<dbReference type="RefSeq" id="WP_248342630.1">
    <property type="nucleotide sequence ID" value="NZ_AP025592.1"/>
</dbReference>
<dbReference type="InterPro" id="IPR011234">
    <property type="entry name" value="Fumarylacetoacetase-like_C"/>
</dbReference>
<feature type="domain" description="Fumarylacetoacetase N-terminal" evidence="2">
    <location>
        <begin position="1"/>
        <end position="77"/>
    </location>
</feature>
<evidence type="ECO:0000313" key="4">
    <source>
        <dbReference type="Proteomes" id="UP001162734"/>
    </source>
</evidence>
<keyword evidence="4" id="KW-1185">Reference proteome</keyword>
<evidence type="ECO:0000259" key="2">
    <source>
        <dbReference type="Pfam" id="PF18288"/>
    </source>
</evidence>
<feature type="domain" description="Fumarylacetoacetase-like C-terminal" evidence="1">
    <location>
        <begin position="82"/>
        <end position="322"/>
    </location>
</feature>
<gene>
    <name evidence="3" type="ORF">AMPC_33470</name>
</gene>
<keyword evidence="3" id="KW-0378">Hydrolase</keyword>
<dbReference type="Gene3D" id="3.90.850.10">
    <property type="entry name" value="Fumarylacetoacetase-like, C-terminal domain"/>
    <property type="match status" value="1"/>
</dbReference>
<dbReference type="InterPro" id="IPR036663">
    <property type="entry name" value="Fumarylacetoacetase_C_sf"/>
</dbReference>
<proteinExistence type="predicted"/>
<reference evidence="4" key="1">
    <citation type="journal article" date="2022" name="Int. J. Syst. Evol. Microbiol.">
        <title>Anaeromyxobacter oryzae sp. nov., Anaeromyxobacter diazotrophicus sp. nov. and Anaeromyxobacter paludicola sp. nov., isolated from paddy soils.</title>
        <authorList>
            <person name="Itoh H."/>
            <person name="Xu Z."/>
            <person name="Mise K."/>
            <person name="Masuda Y."/>
            <person name="Ushijima N."/>
            <person name="Hayakawa C."/>
            <person name="Shiratori Y."/>
            <person name="Senoo K."/>
        </authorList>
    </citation>
    <scope>NUCLEOTIDE SEQUENCE [LARGE SCALE GENOMIC DNA]</scope>
    <source>
        <strain evidence="4">Red630</strain>
    </source>
</reference>
<name>A0ABN6NAK0_9BACT</name>
<dbReference type="SUPFAM" id="SSF56529">
    <property type="entry name" value="FAH"/>
    <property type="match status" value="1"/>
</dbReference>
<dbReference type="GO" id="GO:0016787">
    <property type="term" value="F:hydrolase activity"/>
    <property type="evidence" value="ECO:0007669"/>
    <property type="project" value="UniProtKB-KW"/>
</dbReference>
<organism evidence="3 4">
    <name type="scientific">Anaeromyxobacter paludicola</name>
    <dbReference type="NCBI Taxonomy" id="2918171"/>
    <lineage>
        <taxon>Bacteria</taxon>
        <taxon>Pseudomonadati</taxon>
        <taxon>Myxococcota</taxon>
        <taxon>Myxococcia</taxon>
        <taxon>Myxococcales</taxon>
        <taxon>Cystobacterineae</taxon>
        <taxon>Anaeromyxobacteraceae</taxon>
        <taxon>Anaeromyxobacter</taxon>
    </lineage>
</organism>
<dbReference type="Pfam" id="PF18288">
    <property type="entry name" value="FAA_hydro_N_2"/>
    <property type="match status" value="1"/>
</dbReference>
<sequence length="323" mass="34245">MRLATLRDGTRDGRLAVVRADGARLASAAEVAPTLQAALDRWEELAPRLRALSRDLDEGRLEGAPVEPARLSAPLPRAYEWIDGSAYLNHVRLARRARGAEPPPSLETDPLVYQGGSGVLLGPTDPLRLLDPAFGLDLEGELCAVLGDVPLGASPEAALPLVRLLCLANDVTYRNLVPGELAKGFGFFQSKPATAFAPFAATPDELGAAWRDGRAHLRVRALVDGALLGDCEAGPEMHFSFADLAAHAARTRALTAGTLLGSGTVSNADPSRGALCLAERRMREILESGAARTPFLARGQRVVIEALDAAGRSVFGRVEQEVV</sequence>
<dbReference type="EMBL" id="AP025592">
    <property type="protein sequence ID" value="BDG10234.1"/>
    <property type="molecule type" value="Genomic_DNA"/>
</dbReference>
<dbReference type="PANTHER" id="PTHR43211">
    <property type="entry name" value="FUMARYLACETOACETATE HYDROLASE"/>
    <property type="match status" value="1"/>
</dbReference>
<dbReference type="InterPro" id="IPR041072">
    <property type="entry name" value="FAA_hydro_N"/>
</dbReference>
<dbReference type="PANTHER" id="PTHR43211:SF1">
    <property type="entry name" value="BLL6422 PROTEIN"/>
    <property type="match status" value="1"/>
</dbReference>
<dbReference type="Proteomes" id="UP001162734">
    <property type="component" value="Chromosome"/>
</dbReference>
<evidence type="ECO:0000259" key="1">
    <source>
        <dbReference type="Pfam" id="PF01557"/>
    </source>
</evidence>